<protein>
    <submittedName>
        <fullName evidence="1">Uncharacterized protein</fullName>
    </submittedName>
</protein>
<accession>A0A1G5EGE7</accession>
<sequence length="250" mass="29639">MIIDDESFKSKNIINECKRSVESVENKKIVVCKHCIKRFDIEADFGYMCVCPNCLKVCNDDFYDVPFDRFNIFWGEKRIGFVEKKINSVVKSHVVYNIYYVDKSRRIENPKDNNEIYEILTNDIVYAIDEEKKRIINDKNAMIKKFADEFSKGNSQIWLLDKGNISRYHDTVTLHKNSLGKWEIYESRLSPEFSFSRTTEISEHFYLADDFKRWITRFVDRYFDIFYTGIWPPEGGLPNIEDFGTAGKLR</sequence>
<organism evidence="1 2">
    <name type="scientific">Butyrivibrio hungatei</name>
    <dbReference type="NCBI Taxonomy" id="185008"/>
    <lineage>
        <taxon>Bacteria</taxon>
        <taxon>Bacillati</taxon>
        <taxon>Bacillota</taxon>
        <taxon>Clostridia</taxon>
        <taxon>Lachnospirales</taxon>
        <taxon>Lachnospiraceae</taxon>
        <taxon>Butyrivibrio</taxon>
    </lineage>
</organism>
<dbReference type="EMBL" id="FMUR01000011">
    <property type="protein sequence ID" value="SCY26026.1"/>
    <property type="molecule type" value="Genomic_DNA"/>
</dbReference>
<proteinExistence type="predicted"/>
<evidence type="ECO:0000313" key="2">
    <source>
        <dbReference type="Proteomes" id="UP000183047"/>
    </source>
</evidence>
<dbReference type="OrthoDB" id="2005380at2"/>
<keyword evidence="2" id="KW-1185">Reference proteome</keyword>
<name>A0A1G5EGE7_9FIRM</name>
<dbReference type="AlphaFoldDB" id="A0A1G5EGE7"/>
<dbReference type="RefSeq" id="WP_074462505.1">
    <property type="nucleotide sequence ID" value="NZ_FMUR01000011.1"/>
</dbReference>
<dbReference type="Proteomes" id="UP000183047">
    <property type="component" value="Unassembled WGS sequence"/>
</dbReference>
<evidence type="ECO:0000313" key="1">
    <source>
        <dbReference type="EMBL" id="SCY26026.1"/>
    </source>
</evidence>
<reference evidence="2" key="1">
    <citation type="submission" date="2016-10" db="EMBL/GenBank/DDBJ databases">
        <authorList>
            <person name="Varghese N."/>
            <person name="Submissions S."/>
        </authorList>
    </citation>
    <scope>NUCLEOTIDE SEQUENCE [LARGE SCALE GENOMIC DNA]</scope>
    <source>
        <strain evidence="2">XBD2006</strain>
    </source>
</reference>
<gene>
    <name evidence="1" type="ORF">SAMN02910451_01918</name>
</gene>